<name>A0A6J2HMF0_9PASS</name>
<dbReference type="AlphaFoldDB" id="A0A6J2HMF0"/>
<dbReference type="PRINTS" id="PR02107">
    <property type="entry name" value="INOS145TPRIP"/>
</dbReference>
<sequence length="518" mass="59369">MEALIVLVLLVQTLIQYPHVVGDGLDEATRLRMEMREKYLNQEMTRLLQELEQSSLEPGVRAWGALLWATLEQWHFWALLGVLGLLLALAFSRRKRSREPHGSAPQENASSNLEAQEDQVNGRANVEENNAAGREERKYGANGDQEQDRDSKLGRFIEESIRWPVLDRGCVITDLIDDLTRAFGHHLSNRFYPVPQQAIGMGSAFEGWSPRKEDVVYHVLVPLSPPPGHTFHLEPNTAAGMPGKDFCVRVEQVHIPEEKLRRNKNSILLYNLCTRSYLDVEKTTLWFRLMARASWSRLPQSKHWRLRVLPSRRSCTLRLTNNRESFCVEVLFGVQQGNSDIYVSSQSREALFTPSTVWPETYGVAEMKFFSHIARQAPPDSCHLRCLQLLARAGGGRAFSNYTLKTIMMHLLNTIPMAQWGRRHCRQRLLESLDYLRCSLQKKRLDCFVIGNQSIPPQIDLPRHFQTLQPPNLFWHLAQDPDAHREARQDFSFLRYRLKQLFTAIDGEASSAPGAPIA</sequence>
<gene>
    <name evidence="4" type="primary">LOC113994129</name>
</gene>
<organism evidence="3 4">
    <name type="scientific">Pipra filicauda</name>
    <name type="common">Wire-tailed manakin</name>
    <dbReference type="NCBI Taxonomy" id="649802"/>
    <lineage>
        <taxon>Eukaryota</taxon>
        <taxon>Metazoa</taxon>
        <taxon>Chordata</taxon>
        <taxon>Craniata</taxon>
        <taxon>Vertebrata</taxon>
        <taxon>Euteleostomi</taxon>
        <taxon>Archelosauria</taxon>
        <taxon>Archosauria</taxon>
        <taxon>Dinosauria</taxon>
        <taxon>Saurischia</taxon>
        <taxon>Theropoda</taxon>
        <taxon>Coelurosauria</taxon>
        <taxon>Aves</taxon>
        <taxon>Neognathae</taxon>
        <taxon>Neoaves</taxon>
        <taxon>Telluraves</taxon>
        <taxon>Australaves</taxon>
        <taxon>Passeriformes</taxon>
        <taxon>Pipridae</taxon>
        <taxon>Pipra</taxon>
    </lineage>
</organism>
<evidence type="ECO:0000256" key="2">
    <source>
        <dbReference type="SAM" id="SignalP"/>
    </source>
</evidence>
<keyword evidence="3" id="KW-1185">Reference proteome</keyword>
<accession>A0A6J2HMF0</accession>
<protein>
    <submittedName>
        <fullName evidence="4">Inositol 1,4,5-trisphosphate receptor-interacting protein-like 1</fullName>
    </submittedName>
</protein>
<dbReference type="PANTHER" id="PTHR10656">
    <property type="entry name" value="CELL FATE DETERMINING PROTEIN MAB21-RELATED"/>
    <property type="match status" value="1"/>
</dbReference>
<evidence type="ECO:0000256" key="1">
    <source>
        <dbReference type="SAM" id="MobiDB-lite"/>
    </source>
</evidence>
<dbReference type="Proteomes" id="UP000504627">
    <property type="component" value="Unplaced"/>
</dbReference>
<dbReference type="InParanoid" id="A0A6J2HMF0"/>
<feature type="compositionally biased region" description="Polar residues" evidence="1">
    <location>
        <begin position="105"/>
        <end position="114"/>
    </location>
</feature>
<keyword evidence="2" id="KW-0732">Signal</keyword>
<dbReference type="InterPro" id="IPR024810">
    <property type="entry name" value="MAB21L/cGLR"/>
</dbReference>
<evidence type="ECO:0000313" key="3">
    <source>
        <dbReference type="Proteomes" id="UP000504627"/>
    </source>
</evidence>
<dbReference type="SMART" id="SM01265">
    <property type="entry name" value="Mab-21"/>
    <property type="match status" value="1"/>
</dbReference>
<dbReference type="InterPro" id="IPR026250">
    <property type="entry name" value="ITPRIP-like"/>
</dbReference>
<dbReference type="PANTHER" id="PTHR10656:SF40">
    <property type="entry name" value="INOSITOL 1,4,5-TRISPHOSPHATE RECEPTOR-INTERACTING PROTEIN-LIKE 1"/>
    <property type="match status" value="1"/>
</dbReference>
<dbReference type="GO" id="GO:0016020">
    <property type="term" value="C:membrane"/>
    <property type="evidence" value="ECO:0007669"/>
    <property type="project" value="TreeGrafter"/>
</dbReference>
<reference evidence="4" key="1">
    <citation type="submission" date="2025-08" db="UniProtKB">
        <authorList>
            <consortium name="RefSeq"/>
        </authorList>
    </citation>
    <scope>IDENTIFICATION</scope>
    <source>
        <tissue evidence="4">Muscle</tissue>
    </source>
</reference>
<feature type="region of interest" description="Disordered" evidence="1">
    <location>
        <begin position="98"/>
        <end position="150"/>
    </location>
</feature>
<dbReference type="GeneID" id="113994129"/>
<evidence type="ECO:0000313" key="4">
    <source>
        <dbReference type="RefSeq" id="XP_027588623.1"/>
    </source>
</evidence>
<proteinExistence type="predicted"/>
<feature type="signal peptide" evidence="2">
    <location>
        <begin position="1"/>
        <end position="22"/>
    </location>
</feature>
<feature type="chain" id="PRO_5030157119" evidence="2">
    <location>
        <begin position="23"/>
        <end position="518"/>
    </location>
</feature>
<dbReference type="Gene3D" id="1.10.1410.40">
    <property type="match status" value="1"/>
</dbReference>
<dbReference type="RefSeq" id="XP_027588623.1">
    <property type="nucleotide sequence ID" value="XM_027732822.2"/>
</dbReference>